<evidence type="ECO:0000256" key="10">
    <source>
        <dbReference type="ARBA" id="ARBA00023170"/>
    </source>
</evidence>
<dbReference type="GO" id="GO:0005525">
    <property type="term" value="F:GTP binding"/>
    <property type="evidence" value="ECO:0007669"/>
    <property type="project" value="UniProtKB-KW"/>
</dbReference>
<dbReference type="GO" id="GO:0005789">
    <property type="term" value="C:endoplasmic reticulum membrane"/>
    <property type="evidence" value="ECO:0007669"/>
    <property type="project" value="UniProtKB-SubCell"/>
</dbReference>
<dbReference type="Pfam" id="PF09439">
    <property type="entry name" value="SRPRB"/>
    <property type="match status" value="1"/>
</dbReference>
<dbReference type="PROSITE" id="PS51417">
    <property type="entry name" value="ARF"/>
    <property type="match status" value="1"/>
</dbReference>
<keyword evidence="6" id="KW-0256">Endoplasmic reticulum</keyword>
<dbReference type="GO" id="GO:0043001">
    <property type="term" value="P:Golgi to plasma membrane protein transport"/>
    <property type="evidence" value="ECO:0007669"/>
    <property type="project" value="TreeGrafter"/>
</dbReference>
<keyword evidence="5" id="KW-0547">Nucleotide-binding</keyword>
<name>W8C794_CERCA</name>
<evidence type="ECO:0000256" key="6">
    <source>
        <dbReference type="ARBA" id="ARBA00022824"/>
    </source>
</evidence>
<keyword evidence="9 11" id="KW-0472">Membrane</keyword>
<keyword evidence="4 11" id="KW-0812">Transmembrane</keyword>
<proteinExistence type="evidence at transcript level"/>
<dbReference type="PANTHER" id="PTHR45909">
    <property type="entry name" value="ADP-RIBOSYLATION FACTOR-RELATED PROTEIN 1"/>
    <property type="match status" value="1"/>
</dbReference>
<reference evidence="12" key="1">
    <citation type="submission" date="2013-07" db="EMBL/GenBank/DDBJ databases">
        <authorList>
            <person name="Geib S."/>
        </authorList>
    </citation>
    <scope>NUCLEOTIDE SEQUENCE</scope>
</reference>
<dbReference type="GO" id="GO:0034067">
    <property type="term" value="P:protein localization to Golgi apparatus"/>
    <property type="evidence" value="ECO:0007669"/>
    <property type="project" value="TreeGrafter"/>
</dbReference>
<evidence type="ECO:0000256" key="11">
    <source>
        <dbReference type="SAM" id="Phobius"/>
    </source>
</evidence>
<comment type="subcellular location">
    <subcellularLocation>
        <location evidence="1">Endoplasmic reticulum membrane</location>
        <topology evidence="1">Single-pass membrane protein</topology>
    </subcellularLocation>
</comment>
<keyword evidence="10 12" id="KW-0675">Receptor</keyword>
<evidence type="ECO:0000256" key="9">
    <source>
        <dbReference type="ARBA" id="ARBA00023136"/>
    </source>
</evidence>
<evidence type="ECO:0000313" key="12">
    <source>
        <dbReference type="EMBL" id="JAC02797.1"/>
    </source>
</evidence>
<dbReference type="Gene3D" id="3.40.50.300">
    <property type="entry name" value="P-loop containing nucleotide triphosphate hydrolases"/>
    <property type="match status" value="1"/>
</dbReference>
<feature type="transmembrane region" description="Helical" evidence="11">
    <location>
        <begin position="20"/>
        <end position="41"/>
    </location>
</feature>
<keyword evidence="8" id="KW-0342">GTP-binding</keyword>
<dbReference type="InterPro" id="IPR024156">
    <property type="entry name" value="Small_GTPase_ARF"/>
</dbReference>
<evidence type="ECO:0000256" key="3">
    <source>
        <dbReference type="ARBA" id="ARBA00020256"/>
    </source>
</evidence>
<dbReference type="AlphaFoldDB" id="W8C794"/>
<accession>W8C794</accession>
<dbReference type="EMBL" id="GAMC01003759">
    <property type="protein sequence ID" value="JAC02797.1"/>
    <property type="molecule type" value="mRNA"/>
</dbReference>
<evidence type="ECO:0000256" key="5">
    <source>
        <dbReference type="ARBA" id="ARBA00022741"/>
    </source>
</evidence>
<dbReference type="PANTHER" id="PTHR45909:SF1">
    <property type="entry name" value="ADP-RIBOSYLATION FACTOR-RELATED PROTEIN 1"/>
    <property type="match status" value="1"/>
</dbReference>
<dbReference type="InterPro" id="IPR019009">
    <property type="entry name" value="SRP_receptor_beta_su"/>
</dbReference>
<dbReference type="GO" id="GO:0006886">
    <property type="term" value="P:intracellular protein transport"/>
    <property type="evidence" value="ECO:0007669"/>
    <property type="project" value="TreeGrafter"/>
</dbReference>
<dbReference type="GO" id="GO:0003924">
    <property type="term" value="F:GTPase activity"/>
    <property type="evidence" value="ECO:0007669"/>
    <property type="project" value="TreeGrafter"/>
</dbReference>
<sequence length="244" mass="27426">MDKLSENAPENTTSTVSEMSMTSIVLAALLGFIVMAIILLLRRRSLGRRDFLLTGLSESGKTAIFMQLMHKKFPSTFISITENVGEYCSGRLSGRLVDIPGHYRVRDKSFNQYKRTAKGIIFVVDSATVQKEIRDVADALHGILADAATQSCPILILCNKQDLSTTKGAQVIKSILEKEMNIVRITRSRKLESVIEESDSKTVFLGKEGKDFEFSHLHQNVQFYECSAKENQLSNLNDWIDRML</sequence>
<dbReference type="SMART" id="SM00177">
    <property type="entry name" value="ARF"/>
    <property type="match status" value="1"/>
</dbReference>
<dbReference type="OrthoDB" id="41266at2759"/>
<protein>
    <recommendedName>
        <fullName evidence="3">Signal recognition particle receptor subunit beta</fullName>
    </recommendedName>
</protein>
<dbReference type="InterPro" id="IPR027417">
    <property type="entry name" value="P-loop_NTPase"/>
</dbReference>
<dbReference type="GO" id="GO:0005794">
    <property type="term" value="C:Golgi apparatus"/>
    <property type="evidence" value="ECO:0007669"/>
    <property type="project" value="TreeGrafter"/>
</dbReference>
<reference evidence="12" key="2">
    <citation type="journal article" date="2014" name="BMC Genomics">
        <title>A genomic perspective to assessing quality of mass-reared SIT flies used in Mediterranean fruit fly (Ceratitis capitata) eradication in California.</title>
        <authorList>
            <person name="Calla B."/>
            <person name="Hall B."/>
            <person name="Hou S."/>
            <person name="Geib S.M."/>
        </authorList>
    </citation>
    <scope>NUCLEOTIDE SEQUENCE</scope>
</reference>
<evidence type="ECO:0000256" key="4">
    <source>
        <dbReference type="ARBA" id="ARBA00022692"/>
    </source>
</evidence>
<evidence type="ECO:0000256" key="8">
    <source>
        <dbReference type="ARBA" id="ARBA00023134"/>
    </source>
</evidence>
<organism evidence="12">
    <name type="scientific">Ceratitis capitata</name>
    <name type="common">Mediterranean fruit fly</name>
    <name type="synonym">Tephritis capitata</name>
    <dbReference type="NCBI Taxonomy" id="7213"/>
    <lineage>
        <taxon>Eukaryota</taxon>
        <taxon>Metazoa</taxon>
        <taxon>Ecdysozoa</taxon>
        <taxon>Arthropoda</taxon>
        <taxon>Hexapoda</taxon>
        <taxon>Insecta</taxon>
        <taxon>Pterygota</taxon>
        <taxon>Neoptera</taxon>
        <taxon>Endopterygota</taxon>
        <taxon>Diptera</taxon>
        <taxon>Brachycera</taxon>
        <taxon>Muscomorpha</taxon>
        <taxon>Tephritoidea</taxon>
        <taxon>Tephritidae</taxon>
        <taxon>Ceratitis</taxon>
        <taxon>Ceratitis</taxon>
    </lineage>
</organism>
<gene>
    <name evidence="12" type="primary">SRPRB</name>
</gene>
<evidence type="ECO:0000256" key="7">
    <source>
        <dbReference type="ARBA" id="ARBA00022989"/>
    </source>
</evidence>
<dbReference type="CDD" id="cd04105">
    <property type="entry name" value="SR_beta"/>
    <property type="match status" value="1"/>
</dbReference>
<dbReference type="SUPFAM" id="SSF52540">
    <property type="entry name" value="P-loop containing nucleoside triphosphate hydrolases"/>
    <property type="match status" value="1"/>
</dbReference>
<evidence type="ECO:0000256" key="1">
    <source>
        <dbReference type="ARBA" id="ARBA00004389"/>
    </source>
</evidence>
<comment type="similarity">
    <text evidence="2">Belongs to the SRP receptor beta subunit family.</text>
</comment>
<evidence type="ECO:0000256" key="2">
    <source>
        <dbReference type="ARBA" id="ARBA00005619"/>
    </source>
</evidence>
<keyword evidence="7 11" id="KW-1133">Transmembrane helix</keyword>